<organism evidence="3 4">
    <name type="scientific">Roseivirga misakiensis</name>
    <dbReference type="NCBI Taxonomy" id="1563681"/>
    <lineage>
        <taxon>Bacteria</taxon>
        <taxon>Pseudomonadati</taxon>
        <taxon>Bacteroidota</taxon>
        <taxon>Cytophagia</taxon>
        <taxon>Cytophagales</taxon>
        <taxon>Roseivirgaceae</taxon>
        <taxon>Roseivirga</taxon>
    </lineage>
</organism>
<keyword evidence="2" id="KW-0874">Quinone</keyword>
<dbReference type="STRING" id="1563681.BFP71_02035"/>
<feature type="transmembrane region" description="Helical" evidence="2">
    <location>
        <begin position="29"/>
        <end position="49"/>
    </location>
</feature>
<reference evidence="3 4" key="1">
    <citation type="submission" date="2016-08" db="EMBL/GenBank/DDBJ databases">
        <title>Draft genome of Fabibacter sp. strain SK-8.</title>
        <authorList>
            <person name="Wong S.-K."/>
            <person name="Hamasaki K."/>
            <person name="Yoshizawa S."/>
        </authorList>
    </citation>
    <scope>NUCLEOTIDE SEQUENCE [LARGE SCALE GENOMIC DNA]</scope>
    <source>
        <strain evidence="3 4">SK-8</strain>
    </source>
</reference>
<name>A0A1E5T532_9BACT</name>
<dbReference type="EMBL" id="MDGQ01000003">
    <property type="protein sequence ID" value="OEK06479.1"/>
    <property type="molecule type" value="Genomic_DNA"/>
</dbReference>
<keyword evidence="4" id="KW-1185">Reference proteome</keyword>
<dbReference type="AlphaFoldDB" id="A0A1E5T532"/>
<accession>A0A1E5T532</accession>
<evidence type="ECO:0000256" key="1">
    <source>
        <dbReference type="ARBA" id="ARBA00005698"/>
    </source>
</evidence>
<feature type="transmembrane region" description="Helical" evidence="2">
    <location>
        <begin position="96"/>
        <end position="122"/>
    </location>
</feature>
<comment type="similarity">
    <text evidence="1 2">Belongs to the complex I subunit 6 family.</text>
</comment>
<dbReference type="InterPro" id="IPR001457">
    <property type="entry name" value="NADH_UbQ/plastoQ_OxRdtase_su6"/>
</dbReference>
<dbReference type="GO" id="GO:0008137">
    <property type="term" value="F:NADH dehydrogenase (ubiquinone) activity"/>
    <property type="evidence" value="ECO:0007669"/>
    <property type="project" value="UniProtKB-UniRule"/>
</dbReference>
<dbReference type="Gene3D" id="1.20.120.1200">
    <property type="entry name" value="NADH-ubiquinone/plastoquinone oxidoreductase chain 6, subunit NuoJ"/>
    <property type="match status" value="1"/>
</dbReference>
<feature type="transmembrane region" description="Helical" evidence="2">
    <location>
        <begin position="142"/>
        <end position="161"/>
    </location>
</feature>
<dbReference type="EC" id="7.1.1.-" evidence="2"/>
<dbReference type="GO" id="GO:0005886">
    <property type="term" value="C:plasma membrane"/>
    <property type="evidence" value="ECO:0007669"/>
    <property type="project" value="UniProtKB-SubCell"/>
</dbReference>
<keyword evidence="2" id="KW-0520">NAD</keyword>
<proteinExistence type="inferred from homology"/>
<keyword evidence="2" id="KW-1133">Transmembrane helix</keyword>
<evidence type="ECO:0000256" key="2">
    <source>
        <dbReference type="RuleBase" id="RU004429"/>
    </source>
</evidence>
<keyword evidence="2" id="KW-0472">Membrane</keyword>
<keyword evidence="2" id="KW-1003">Cell membrane</keyword>
<comment type="catalytic activity">
    <reaction evidence="2">
        <text>a quinone + NADH + 5 H(+)(in) = a quinol + NAD(+) + 4 H(+)(out)</text>
        <dbReference type="Rhea" id="RHEA:57888"/>
        <dbReference type="ChEBI" id="CHEBI:15378"/>
        <dbReference type="ChEBI" id="CHEBI:24646"/>
        <dbReference type="ChEBI" id="CHEBI:57540"/>
        <dbReference type="ChEBI" id="CHEBI:57945"/>
        <dbReference type="ChEBI" id="CHEBI:132124"/>
    </reaction>
</comment>
<dbReference type="InterPro" id="IPR042106">
    <property type="entry name" value="Nuo/plastoQ_OxRdtase_6_NuoJ"/>
</dbReference>
<sequence length="175" mass="18953">MDLTTIISYAFVGITALSTLYIMFTKNILYAAFALILTFIGMAGLFVLLGAEFIAVTQILVYVGGILVLLVFGIMLTNRLKGKKVVSPTYHKLLGFLIAAGLFTLLFKGILAANFSTLAWTNNSIKKAPEIKDFGLTLMTDYVLAFEIIGILLLLGLIGAVRIAGNTRKEVHDAS</sequence>
<dbReference type="GO" id="GO:0048038">
    <property type="term" value="F:quinone binding"/>
    <property type="evidence" value="ECO:0007669"/>
    <property type="project" value="UniProtKB-UniRule"/>
</dbReference>
<dbReference type="PANTHER" id="PTHR33269">
    <property type="entry name" value="NADH-UBIQUINONE OXIDOREDUCTASE CHAIN 6"/>
    <property type="match status" value="1"/>
</dbReference>
<dbReference type="Proteomes" id="UP000095552">
    <property type="component" value="Unassembled WGS sequence"/>
</dbReference>
<feature type="transmembrane region" description="Helical" evidence="2">
    <location>
        <begin position="6"/>
        <end position="24"/>
    </location>
</feature>
<evidence type="ECO:0000313" key="4">
    <source>
        <dbReference type="Proteomes" id="UP000095552"/>
    </source>
</evidence>
<protein>
    <recommendedName>
        <fullName evidence="2">NADH-quinone oxidoreductase subunit J</fullName>
        <ecNumber evidence="2">7.1.1.-</ecNumber>
    </recommendedName>
</protein>
<dbReference type="PANTHER" id="PTHR33269:SF17">
    <property type="entry name" value="NADH-UBIQUINONE OXIDOREDUCTASE CHAIN 6"/>
    <property type="match status" value="1"/>
</dbReference>
<dbReference type="OrthoDB" id="981464at2"/>
<comment type="caution">
    <text evidence="3">The sequence shown here is derived from an EMBL/GenBank/DDBJ whole genome shotgun (WGS) entry which is preliminary data.</text>
</comment>
<dbReference type="RefSeq" id="WP_069833791.1">
    <property type="nucleotide sequence ID" value="NZ_MDGQ01000003.1"/>
</dbReference>
<feature type="transmembrane region" description="Helical" evidence="2">
    <location>
        <begin position="55"/>
        <end position="76"/>
    </location>
</feature>
<dbReference type="Pfam" id="PF00499">
    <property type="entry name" value="Oxidored_q3"/>
    <property type="match status" value="1"/>
</dbReference>
<comment type="function">
    <text evidence="2">NDH-1 shuttles electrons from NADH, via FMN and iron-sulfur (Fe-S) centers, to quinones in the respiratory chain. Couples the redox reaction to proton translocation (for every two electrons transferred, four hydrogen ions are translocated across the cytoplasmic membrane), and thus conserves the redox energy in a proton gradient.</text>
</comment>
<keyword evidence="2" id="KW-0812">Transmembrane</keyword>
<comment type="subcellular location">
    <subcellularLocation>
        <location evidence="2">Cell membrane</location>
        <topology evidence="2">Multi-pass membrane protein</topology>
    </subcellularLocation>
</comment>
<gene>
    <name evidence="3" type="ORF">BFP71_02035</name>
</gene>
<evidence type="ECO:0000313" key="3">
    <source>
        <dbReference type="EMBL" id="OEK06479.1"/>
    </source>
</evidence>